<dbReference type="InterPro" id="IPR042214">
    <property type="entry name" value="TruD_catalytic"/>
</dbReference>
<dbReference type="InterPro" id="IPR043165">
    <property type="entry name" value="TruD_insert_sf"/>
</dbReference>
<dbReference type="Gene3D" id="3.30.2340.10">
    <property type="entry name" value="TruD, insertion domain"/>
    <property type="match status" value="1"/>
</dbReference>
<dbReference type="HAMAP" id="MF_01082">
    <property type="entry name" value="TruD"/>
    <property type="match status" value="1"/>
</dbReference>
<comment type="catalytic activity">
    <reaction evidence="4">
        <text>uridine(13) in tRNA = pseudouridine(13) in tRNA</text>
        <dbReference type="Rhea" id="RHEA:42540"/>
        <dbReference type="Rhea" id="RHEA-COMP:10105"/>
        <dbReference type="Rhea" id="RHEA-COMP:10106"/>
        <dbReference type="ChEBI" id="CHEBI:65314"/>
        <dbReference type="ChEBI" id="CHEBI:65315"/>
        <dbReference type="EC" id="5.4.99.27"/>
    </reaction>
</comment>
<dbReference type="PANTHER" id="PTHR47811">
    <property type="entry name" value="TRNA PSEUDOURIDINE SYNTHASE D"/>
    <property type="match status" value="1"/>
</dbReference>
<dbReference type="AlphaFoldDB" id="A0A3M8Q0M5"/>
<evidence type="ECO:0000256" key="2">
    <source>
        <dbReference type="ARBA" id="ARBA00022694"/>
    </source>
</evidence>
<feature type="domain" description="TRUD" evidence="5">
    <location>
        <begin position="158"/>
        <end position="309"/>
    </location>
</feature>
<dbReference type="InterPro" id="IPR001656">
    <property type="entry name" value="PsdUridine_synth_TruD"/>
</dbReference>
<gene>
    <name evidence="4" type="primary">truD</name>
    <name evidence="6" type="ORF">EBI00_13180</name>
</gene>
<comment type="similarity">
    <text evidence="1 4">Belongs to the pseudouridine synthase TruD family.</text>
</comment>
<dbReference type="Gene3D" id="3.30.2350.20">
    <property type="entry name" value="TruD, catalytic domain"/>
    <property type="match status" value="1"/>
</dbReference>
<sequence length="367" mass="42176">MNTEWRYAWSRPTVTGDLKTHVQDFYVEEQLGFEPDGKGEFCFVFIEKQGVNTDFLAKRLAQIVGIAPTKVTYSGVKDRHACTRQWFCLHVLNQEPDLSTIQEAFREPENVRVIAQLRHSKKLRTGAHLANRFVIRLRGIQGDLDELEGRLHLIKQGGVPNYYGPQRFGINGNNLHYGKDFVLKGRQSRRKLSKTESFWLSAIRSWCFNQALSDQVENGMWMRLCDGDIAQFQHKDEQFRVKEVDALMHLSVMRGNISPVLPMISEGWEAGTGAQRERVMKTSLFDSTDLVDALVAFELSRDSRLARLVPMNMAWELLREDKDSQDGAQLIVEFSLPKGCFATSILRELINFTDKSAEKHHENIDRQ</sequence>
<dbReference type="Pfam" id="PF01142">
    <property type="entry name" value="TruD"/>
    <property type="match status" value="2"/>
</dbReference>
<dbReference type="GO" id="GO:0003723">
    <property type="term" value="F:RNA binding"/>
    <property type="evidence" value="ECO:0007669"/>
    <property type="project" value="InterPro"/>
</dbReference>
<keyword evidence="2 4" id="KW-0819">tRNA processing</keyword>
<evidence type="ECO:0000256" key="1">
    <source>
        <dbReference type="ARBA" id="ARBA00007953"/>
    </source>
</evidence>
<organism evidence="6 7">
    <name type="scientific">Marinomonas hwangdonensis</name>
    <dbReference type="NCBI Taxonomy" id="1053647"/>
    <lineage>
        <taxon>Bacteria</taxon>
        <taxon>Pseudomonadati</taxon>
        <taxon>Pseudomonadota</taxon>
        <taxon>Gammaproteobacteria</taxon>
        <taxon>Oceanospirillales</taxon>
        <taxon>Oceanospirillaceae</taxon>
        <taxon>Marinomonas</taxon>
    </lineage>
</organism>
<evidence type="ECO:0000313" key="6">
    <source>
        <dbReference type="EMBL" id="RNF49312.1"/>
    </source>
</evidence>
<evidence type="ECO:0000259" key="5">
    <source>
        <dbReference type="PROSITE" id="PS50984"/>
    </source>
</evidence>
<dbReference type="EMBL" id="RIZG01000008">
    <property type="protein sequence ID" value="RNF49312.1"/>
    <property type="molecule type" value="Genomic_DNA"/>
</dbReference>
<evidence type="ECO:0000256" key="4">
    <source>
        <dbReference type="HAMAP-Rule" id="MF_01082"/>
    </source>
</evidence>
<dbReference type="GO" id="GO:0005829">
    <property type="term" value="C:cytosol"/>
    <property type="evidence" value="ECO:0007669"/>
    <property type="project" value="TreeGrafter"/>
</dbReference>
<dbReference type="InterPro" id="IPR050170">
    <property type="entry name" value="TruD_pseudoU_synthase"/>
</dbReference>
<keyword evidence="3 4" id="KW-0413">Isomerase</keyword>
<feature type="active site" description="Nucleophile" evidence="4">
    <location>
        <position position="78"/>
    </location>
</feature>
<dbReference type="GO" id="GO:0160150">
    <property type="term" value="F:tRNA pseudouridine(13) synthase activity"/>
    <property type="evidence" value="ECO:0007669"/>
    <property type="project" value="UniProtKB-EC"/>
</dbReference>
<name>A0A3M8Q0M5_9GAMM</name>
<accession>A0A3M8Q0M5</accession>
<dbReference type="InterPro" id="IPR020103">
    <property type="entry name" value="PsdUridine_synth_cat_dom_sf"/>
</dbReference>
<proteinExistence type="inferred from homology"/>
<dbReference type="PANTHER" id="PTHR47811:SF1">
    <property type="entry name" value="TRNA PSEUDOURIDINE SYNTHASE D"/>
    <property type="match status" value="1"/>
</dbReference>
<evidence type="ECO:0000313" key="7">
    <source>
        <dbReference type="Proteomes" id="UP000280507"/>
    </source>
</evidence>
<comment type="function">
    <text evidence="4">Responsible for synthesis of pseudouridine from uracil-13 in transfer RNAs.</text>
</comment>
<keyword evidence="7" id="KW-1185">Reference proteome</keyword>
<dbReference type="GO" id="GO:0031119">
    <property type="term" value="P:tRNA pseudouridine synthesis"/>
    <property type="evidence" value="ECO:0007669"/>
    <property type="project" value="UniProtKB-UniRule"/>
</dbReference>
<comment type="caution">
    <text evidence="6">The sequence shown here is derived from an EMBL/GenBank/DDBJ whole genome shotgun (WGS) entry which is preliminary data.</text>
</comment>
<dbReference type="InterPro" id="IPR011760">
    <property type="entry name" value="PsdUridine_synth_TruD_insert"/>
</dbReference>
<dbReference type="OrthoDB" id="1550679at2"/>
<dbReference type="EC" id="5.4.99.27" evidence="4"/>
<reference evidence="6 7" key="1">
    <citation type="journal article" date="2012" name="Int. J. Syst. Evol. Microbiol.">
        <title>Marinomonas hwangdonensis sp. nov., isolated from seawater.</title>
        <authorList>
            <person name="Jung Y.T."/>
            <person name="Oh T.K."/>
            <person name="Yoon J.H."/>
        </authorList>
    </citation>
    <scope>NUCLEOTIDE SEQUENCE [LARGE SCALE GENOMIC DNA]</scope>
    <source>
        <strain evidence="6 7">HDW-15</strain>
    </source>
</reference>
<evidence type="ECO:0000256" key="3">
    <source>
        <dbReference type="ARBA" id="ARBA00023235"/>
    </source>
</evidence>
<dbReference type="SUPFAM" id="SSF55120">
    <property type="entry name" value="Pseudouridine synthase"/>
    <property type="match status" value="1"/>
</dbReference>
<dbReference type="RefSeq" id="WP_123096407.1">
    <property type="nucleotide sequence ID" value="NZ_RIZG01000008.1"/>
</dbReference>
<dbReference type="PROSITE" id="PS50984">
    <property type="entry name" value="TRUD"/>
    <property type="match status" value="1"/>
</dbReference>
<dbReference type="Proteomes" id="UP000280507">
    <property type="component" value="Unassembled WGS sequence"/>
</dbReference>
<protein>
    <recommendedName>
        <fullName evidence="4">tRNA pseudouridine synthase D</fullName>
        <ecNumber evidence="4">5.4.99.27</ecNumber>
    </recommendedName>
    <alternativeName>
        <fullName evidence="4">tRNA pseudouridine(13) synthase</fullName>
    </alternativeName>
    <alternativeName>
        <fullName evidence="4">tRNA pseudouridylate synthase D</fullName>
    </alternativeName>
    <alternativeName>
        <fullName evidence="4">tRNA-uridine isomerase D</fullName>
    </alternativeName>
</protein>